<feature type="transmembrane region" description="Helical" evidence="6">
    <location>
        <begin position="55"/>
        <end position="81"/>
    </location>
</feature>
<feature type="transmembrane region" description="Helical" evidence="6">
    <location>
        <begin position="181"/>
        <end position="201"/>
    </location>
</feature>
<keyword evidence="9" id="KW-1185">Reference proteome</keyword>
<reference evidence="8 9" key="1">
    <citation type="submission" date="2024-07" db="EMBL/GenBank/DDBJ databases">
        <title>Luteimonas salilacus sp. nov., isolated from the shore soil of Salt Lake in Tibet of China.</title>
        <authorList>
            <person name="Zhang X."/>
            <person name="Li A."/>
        </authorList>
    </citation>
    <scope>NUCLEOTIDE SEQUENCE [LARGE SCALE GENOMIC DNA]</scope>
    <source>
        <strain evidence="8 9">B3-2-R+30</strain>
    </source>
</reference>
<evidence type="ECO:0000313" key="8">
    <source>
        <dbReference type="EMBL" id="MEZ0475675.1"/>
    </source>
</evidence>
<evidence type="ECO:0000256" key="4">
    <source>
        <dbReference type="ARBA" id="ARBA00022989"/>
    </source>
</evidence>
<keyword evidence="2" id="KW-1003">Cell membrane</keyword>
<feature type="transmembrane region" description="Helical" evidence="6">
    <location>
        <begin position="121"/>
        <end position="138"/>
    </location>
</feature>
<feature type="transmembrane region" description="Helical" evidence="6">
    <location>
        <begin position="250"/>
        <end position="273"/>
    </location>
</feature>
<dbReference type="EMBL" id="JBFWIC010000020">
    <property type="protein sequence ID" value="MEZ0475675.1"/>
    <property type="molecule type" value="Genomic_DNA"/>
</dbReference>
<dbReference type="InterPro" id="IPR036259">
    <property type="entry name" value="MFS_trans_sf"/>
</dbReference>
<comment type="caution">
    <text evidence="8">The sequence shown here is derived from an EMBL/GenBank/DDBJ whole genome shotgun (WGS) entry which is preliminary data.</text>
</comment>
<proteinExistence type="predicted"/>
<feature type="transmembrane region" description="Helical" evidence="6">
    <location>
        <begin position="150"/>
        <end position="169"/>
    </location>
</feature>
<sequence length="397" mass="38862">MNAVPRSQATSAIAASASRTGVAAMLAFATAVVVSTEFLVVGLLPGMARDLGVPIASAGALVSGFALSAALFGAPLTLLVARLAPHRVLVAVLLCFAAGNLLIALLPGYPLVLAVRVVEGASLPVLISVGSAAAARLAGPGQAGRAVARVYIGVVAALALAIPAGVLLADRVDWRASFGVLALAAAAAAAWLAAAFPRLGASTPGPVRIQAAILRRGRFQAHLLLSACLTAATFAAYTYLAAWLEAVAGYGSAGTAAALMAFGTMGIAGNWIAGRLAERGPVTASIGAALLLAPILAGLSLTGGNPLLFAPLLAVWGMAQAAVLLLCQVRTMLAAPTAPAFAAALNLSACNLGIAGGAIAGGWTIAQFGIGAIGFAGTALALCALAVAAALRSAASG</sequence>
<dbReference type="CDD" id="cd17324">
    <property type="entry name" value="MFS_NepI_like"/>
    <property type="match status" value="1"/>
</dbReference>
<organism evidence="8 9">
    <name type="scientific">Luteimonas salinilitoris</name>
    <dbReference type="NCBI Taxonomy" id="3237697"/>
    <lineage>
        <taxon>Bacteria</taxon>
        <taxon>Pseudomonadati</taxon>
        <taxon>Pseudomonadota</taxon>
        <taxon>Gammaproteobacteria</taxon>
        <taxon>Lysobacterales</taxon>
        <taxon>Lysobacteraceae</taxon>
        <taxon>Luteimonas</taxon>
    </lineage>
</organism>
<feature type="transmembrane region" description="Helical" evidence="6">
    <location>
        <begin position="21"/>
        <end position="43"/>
    </location>
</feature>
<protein>
    <submittedName>
        <fullName evidence="8">MFS transporter</fullName>
    </submittedName>
</protein>
<gene>
    <name evidence="8" type="ORF">AB6713_13800</name>
</gene>
<evidence type="ECO:0000256" key="3">
    <source>
        <dbReference type="ARBA" id="ARBA00022692"/>
    </source>
</evidence>
<dbReference type="PANTHER" id="PTHR43124:SF10">
    <property type="entry name" value="PURINE EFFLUX PUMP PBUE"/>
    <property type="match status" value="1"/>
</dbReference>
<feature type="transmembrane region" description="Helical" evidence="6">
    <location>
        <begin position="222"/>
        <end position="244"/>
    </location>
</feature>
<keyword evidence="5 6" id="KW-0472">Membrane</keyword>
<dbReference type="SUPFAM" id="SSF103473">
    <property type="entry name" value="MFS general substrate transporter"/>
    <property type="match status" value="1"/>
</dbReference>
<dbReference type="InterPro" id="IPR011701">
    <property type="entry name" value="MFS"/>
</dbReference>
<evidence type="ECO:0000313" key="9">
    <source>
        <dbReference type="Proteomes" id="UP001566331"/>
    </source>
</evidence>
<name>A0ABV4HSG1_9GAMM</name>
<evidence type="ECO:0000256" key="2">
    <source>
        <dbReference type="ARBA" id="ARBA00022475"/>
    </source>
</evidence>
<dbReference type="PANTHER" id="PTHR43124">
    <property type="entry name" value="PURINE EFFLUX PUMP PBUE"/>
    <property type="match status" value="1"/>
</dbReference>
<feature type="domain" description="Major facilitator superfamily (MFS) profile" evidence="7">
    <location>
        <begin position="22"/>
        <end position="396"/>
    </location>
</feature>
<comment type="subcellular location">
    <subcellularLocation>
        <location evidence="1">Cell membrane</location>
        <topology evidence="1">Multi-pass membrane protein</topology>
    </subcellularLocation>
</comment>
<feature type="transmembrane region" description="Helical" evidence="6">
    <location>
        <begin position="307"/>
        <end position="327"/>
    </location>
</feature>
<feature type="transmembrane region" description="Helical" evidence="6">
    <location>
        <begin position="280"/>
        <end position="301"/>
    </location>
</feature>
<accession>A0ABV4HSG1</accession>
<dbReference type="InterPro" id="IPR020846">
    <property type="entry name" value="MFS_dom"/>
</dbReference>
<evidence type="ECO:0000259" key="7">
    <source>
        <dbReference type="PROSITE" id="PS50850"/>
    </source>
</evidence>
<dbReference type="Proteomes" id="UP001566331">
    <property type="component" value="Unassembled WGS sequence"/>
</dbReference>
<keyword evidence="4 6" id="KW-1133">Transmembrane helix</keyword>
<dbReference type="RefSeq" id="WP_370561732.1">
    <property type="nucleotide sequence ID" value="NZ_JBFWIB010000001.1"/>
</dbReference>
<evidence type="ECO:0000256" key="1">
    <source>
        <dbReference type="ARBA" id="ARBA00004651"/>
    </source>
</evidence>
<evidence type="ECO:0000256" key="5">
    <source>
        <dbReference type="ARBA" id="ARBA00023136"/>
    </source>
</evidence>
<dbReference type="Gene3D" id="1.20.1250.20">
    <property type="entry name" value="MFS general substrate transporter like domains"/>
    <property type="match status" value="1"/>
</dbReference>
<feature type="transmembrane region" description="Helical" evidence="6">
    <location>
        <begin position="365"/>
        <end position="391"/>
    </location>
</feature>
<feature type="transmembrane region" description="Helical" evidence="6">
    <location>
        <begin position="339"/>
        <end position="359"/>
    </location>
</feature>
<dbReference type="PROSITE" id="PS50850">
    <property type="entry name" value="MFS"/>
    <property type="match status" value="1"/>
</dbReference>
<feature type="transmembrane region" description="Helical" evidence="6">
    <location>
        <begin position="88"/>
        <end position="109"/>
    </location>
</feature>
<evidence type="ECO:0000256" key="6">
    <source>
        <dbReference type="SAM" id="Phobius"/>
    </source>
</evidence>
<keyword evidence="3 6" id="KW-0812">Transmembrane</keyword>
<dbReference type="InterPro" id="IPR050189">
    <property type="entry name" value="MFS_Efflux_Transporters"/>
</dbReference>
<dbReference type="Pfam" id="PF07690">
    <property type="entry name" value="MFS_1"/>
    <property type="match status" value="1"/>
</dbReference>